<evidence type="ECO:0000313" key="4">
    <source>
        <dbReference type="Proteomes" id="UP000661507"/>
    </source>
</evidence>
<dbReference type="PIRSF" id="PIRSF017082">
    <property type="entry name" value="YflP"/>
    <property type="match status" value="1"/>
</dbReference>
<dbReference type="PANTHER" id="PTHR42928:SF5">
    <property type="entry name" value="BLR1237 PROTEIN"/>
    <property type="match status" value="1"/>
</dbReference>
<dbReference type="Proteomes" id="UP000661507">
    <property type="component" value="Unassembled WGS sequence"/>
</dbReference>
<dbReference type="RefSeq" id="WP_188967451.1">
    <property type="nucleotide sequence ID" value="NZ_BMKW01000006.1"/>
</dbReference>
<proteinExistence type="inferred from homology"/>
<name>A0A917KJS6_9PROT</name>
<dbReference type="CDD" id="cd07012">
    <property type="entry name" value="PBP2_Bug_TTT"/>
    <property type="match status" value="1"/>
</dbReference>
<reference evidence="3" key="2">
    <citation type="submission" date="2020-09" db="EMBL/GenBank/DDBJ databases">
        <authorList>
            <person name="Sun Q."/>
            <person name="Zhou Y."/>
        </authorList>
    </citation>
    <scope>NUCLEOTIDE SEQUENCE</scope>
    <source>
        <strain evidence="3">CGMCC 1.3617</strain>
    </source>
</reference>
<organism evidence="3 4">
    <name type="scientific">Neoroseomonas lacus</name>
    <dbReference type="NCBI Taxonomy" id="287609"/>
    <lineage>
        <taxon>Bacteria</taxon>
        <taxon>Pseudomonadati</taxon>
        <taxon>Pseudomonadota</taxon>
        <taxon>Alphaproteobacteria</taxon>
        <taxon>Acetobacterales</taxon>
        <taxon>Acetobacteraceae</taxon>
        <taxon>Neoroseomonas</taxon>
    </lineage>
</organism>
<dbReference type="SUPFAM" id="SSF53850">
    <property type="entry name" value="Periplasmic binding protein-like II"/>
    <property type="match status" value="1"/>
</dbReference>
<dbReference type="InterPro" id="IPR005064">
    <property type="entry name" value="BUG"/>
</dbReference>
<reference evidence="3" key="1">
    <citation type="journal article" date="2014" name="Int. J. Syst. Evol. Microbiol.">
        <title>Complete genome sequence of Corynebacterium casei LMG S-19264T (=DSM 44701T), isolated from a smear-ripened cheese.</title>
        <authorList>
            <consortium name="US DOE Joint Genome Institute (JGI-PGF)"/>
            <person name="Walter F."/>
            <person name="Albersmeier A."/>
            <person name="Kalinowski J."/>
            <person name="Ruckert C."/>
        </authorList>
    </citation>
    <scope>NUCLEOTIDE SEQUENCE</scope>
    <source>
        <strain evidence="3">CGMCC 1.3617</strain>
    </source>
</reference>
<dbReference type="Gene3D" id="3.40.190.10">
    <property type="entry name" value="Periplasmic binding protein-like II"/>
    <property type="match status" value="1"/>
</dbReference>
<evidence type="ECO:0000313" key="3">
    <source>
        <dbReference type="EMBL" id="GGJ17116.1"/>
    </source>
</evidence>
<accession>A0A917KJS6</accession>
<dbReference type="PANTHER" id="PTHR42928">
    <property type="entry name" value="TRICARBOXYLATE-BINDING PROTEIN"/>
    <property type="match status" value="1"/>
</dbReference>
<keyword evidence="2" id="KW-0732">Signal</keyword>
<comment type="caution">
    <text evidence="3">The sequence shown here is derived from an EMBL/GenBank/DDBJ whole genome shotgun (WGS) entry which is preliminary data.</text>
</comment>
<comment type="similarity">
    <text evidence="1">Belongs to the UPF0065 (bug) family.</text>
</comment>
<keyword evidence="4" id="KW-1185">Reference proteome</keyword>
<gene>
    <name evidence="3" type="ORF">GCM10011320_25600</name>
</gene>
<sequence>MTNLTAQRSLGRRAAMSLAGMALASPATLRAQTPVSGPIRVVVPYSTGGTADLVTRSVGDRMSAALGVPVVPDYRPGANLMIGAQIAATAPPDGRTLFLGTGTSHSLNPLLRSNLPYRPEQLVPVIPLTENAYIIVVPPDSQARTLAEFVALARVQQGGMNFGTFGAGNINHLGMELLAQLSGITMNSVPYRIGVQSDVDLMAGRLDVLMTTLTILPHIRSGAVRALAVTTPQRYPLLPEVPTVAEQGYPGYDVRGWFSFFAPAGTSEQILARFNTEANAALRDPAVSAAFAPHGLTPLGGSAADLGAMIAAENARWGPIIQRLGLRDKV</sequence>
<dbReference type="AlphaFoldDB" id="A0A917KJS6"/>
<feature type="signal peptide" evidence="2">
    <location>
        <begin position="1"/>
        <end position="24"/>
    </location>
</feature>
<protein>
    <submittedName>
        <fullName evidence="3">ABC transporter substrate-binding protein</fullName>
    </submittedName>
</protein>
<feature type="chain" id="PRO_5037656868" evidence="2">
    <location>
        <begin position="25"/>
        <end position="330"/>
    </location>
</feature>
<dbReference type="Pfam" id="PF03401">
    <property type="entry name" value="TctC"/>
    <property type="match status" value="1"/>
</dbReference>
<dbReference type="InterPro" id="IPR042100">
    <property type="entry name" value="Bug_dom1"/>
</dbReference>
<evidence type="ECO:0000256" key="1">
    <source>
        <dbReference type="ARBA" id="ARBA00006987"/>
    </source>
</evidence>
<dbReference type="EMBL" id="BMKW01000006">
    <property type="protein sequence ID" value="GGJ17116.1"/>
    <property type="molecule type" value="Genomic_DNA"/>
</dbReference>
<dbReference type="Gene3D" id="3.40.190.150">
    <property type="entry name" value="Bordetella uptake gene, domain 1"/>
    <property type="match status" value="1"/>
</dbReference>
<evidence type="ECO:0000256" key="2">
    <source>
        <dbReference type="SAM" id="SignalP"/>
    </source>
</evidence>